<dbReference type="Proteomes" id="UP000197692">
    <property type="component" value="Unassembled WGS sequence"/>
</dbReference>
<evidence type="ECO:0000313" key="5">
    <source>
        <dbReference type="EMBL" id="OWM34314.1"/>
    </source>
</evidence>
<sequence>MRSPRTVIIQKRSLGLMAAAVLTLAPLAISTAPAQAADSNQCSFNWGIRQSYRHYILKGAAGKTGGQWATQGIGFSGDKTGIDGAFNFTPGKARIDGNSATIPFPGFIHFKGHDHGSGVYLLDMTFSDWKVVTHGSTADILVDYVSYDSDMSNTKDRGPKITGDDVVLATINLNTPADPASGSIDLSGSTTLSPEGAKLFIAYDVGSPLDPTSGTVALDGSCPSPIGPNSDGNGRNGNKKRSVQSISGNFTGFNKEAMAILSETNDTMNAVTIFMDNAGEFLDELDEFNRRGTKPTDNAHASSPESTTASSNISDATRTSPQTQRSAGTTRGSSERIANSSPQCDASSRGVTQAHAAWGLKKSFQSYITGSIAKGQWNLDGVGYSNGEFTFSGASGAVDPQAKSGFVKFGGTMRFSGHHGILDLNISNPEIVFNGATGTLFAQVRSSDMEGKKSDYGRVAIGNLTFSSLNASETAASGKATMTLHPDGAGAFAGFYEAGSDLDPITFDAQLGGAADCSTGTNAAAVPVSGGKESSIPSGKSEGGTSAGYESGAKNFKIRSAATDDSGIDPNMYVLLVIAAFVVAGGSMGRLVVNNPV</sequence>
<keyword evidence="3" id="KW-0732">Signal</keyword>
<feature type="signal peptide" evidence="3">
    <location>
        <begin position="1"/>
        <end position="36"/>
    </location>
</feature>
<protein>
    <submittedName>
        <fullName evidence="5">Hemin receptor</fullName>
    </submittedName>
</protein>
<dbReference type="RefSeq" id="WP_035099404.1">
    <property type="nucleotide sequence ID" value="NZ_JADQUE010000004.1"/>
</dbReference>
<evidence type="ECO:0000256" key="3">
    <source>
        <dbReference type="SAM" id="SignalP"/>
    </source>
</evidence>
<feature type="region of interest" description="Disordered" evidence="1">
    <location>
        <begin position="528"/>
        <end position="549"/>
    </location>
</feature>
<evidence type="ECO:0000259" key="4">
    <source>
        <dbReference type="Pfam" id="PF04213"/>
    </source>
</evidence>
<feature type="domain" description="Htaa" evidence="4">
    <location>
        <begin position="354"/>
        <end position="507"/>
    </location>
</feature>
<dbReference type="AlphaFoldDB" id="A0A854NEM6"/>
<name>A0A854NEM6_CORDP</name>
<feature type="compositionally biased region" description="Polar residues" evidence="1">
    <location>
        <begin position="295"/>
        <end position="349"/>
    </location>
</feature>
<accession>A0A854NEM6</accession>
<evidence type="ECO:0000256" key="2">
    <source>
        <dbReference type="SAM" id="Phobius"/>
    </source>
</evidence>
<organism evidence="5 6">
    <name type="scientific">Corynebacterium diphtheriae bv. mitis</name>
    <dbReference type="NCBI Taxonomy" id="1806053"/>
    <lineage>
        <taxon>Bacteria</taxon>
        <taxon>Bacillati</taxon>
        <taxon>Actinomycetota</taxon>
        <taxon>Actinomycetes</taxon>
        <taxon>Mycobacteriales</taxon>
        <taxon>Corynebacteriaceae</taxon>
        <taxon>Corynebacterium</taxon>
    </lineage>
</organism>
<feature type="transmembrane region" description="Helical" evidence="2">
    <location>
        <begin position="572"/>
        <end position="593"/>
    </location>
</feature>
<feature type="chain" id="PRO_5032949482" evidence="3">
    <location>
        <begin position="37"/>
        <end position="597"/>
    </location>
</feature>
<keyword evidence="5" id="KW-0675">Receptor</keyword>
<reference evidence="6" key="1">
    <citation type="submission" date="2016-02" db="EMBL/GenBank/DDBJ databases">
        <title>Genomic analyses of a collection of pathogenic Corynebacterium diphtheriae.</title>
        <authorList>
            <person name="Sangal V."/>
            <person name="Titov L."/>
        </authorList>
    </citation>
    <scope>NUCLEOTIDE SEQUENCE [LARGE SCALE GENOMIC DNA]</scope>
    <source>
        <strain evidence="6">1438</strain>
    </source>
</reference>
<comment type="caution">
    <text evidence="5">The sequence shown here is derived from an EMBL/GenBank/DDBJ whole genome shotgun (WGS) entry which is preliminary data.</text>
</comment>
<proteinExistence type="predicted"/>
<keyword evidence="2" id="KW-1133">Transmembrane helix</keyword>
<feature type="region of interest" description="Disordered" evidence="1">
    <location>
        <begin position="214"/>
        <end position="245"/>
    </location>
</feature>
<dbReference type="Pfam" id="PF04213">
    <property type="entry name" value="HtaA"/>
    <property type="match status" value="2"/>
</dbReference>
<keyword evidence="2" id="KW-0472">Membrane</keyword>
<keyword evidence="2" id="KW-0812">Transmembrane</keyword>
<feature type="domain" description="Htaa" evidence="4">
    <location>
        <begin position="41"/>
        <end position="214"/>
    </location>
</feature>
<feature type="region of interest" description="Disordered" evidence="1">
    <location>
        <begin position="290"/>
        <end position="349"/>
    </location>
</feature>
<evidence type="ECO:0000313" key="6">
    <source>
        <dbReference type="Proteomes" id="UP000197692"/>
    </source>
</evidence>
<evidence type="ECO:0000256" key="1">
    <source>
        <dbReference type="SAM" id="MobiDB-lite"/>
    </source>
</evidence>
<gene>
    <name evidence="5" type="ORF">AY602_06360</name>
</gene>
<dbReference type="InterPro" id="IPR007331">
    <property type="entry name" value="Htaa"/>
</dbReference>
<dbReference type="EMBL" id="LSZF01000026">
    <property type="protein sequence ID" value="OWM34314.1"/>
    <property type="molecule type" value="Genomic_DNA"/>
</dbReference>